<keyword evidence="1" id="KW-0560">Oxidoreductase</keyword>
<protein>
    <recommendedName>
        <fullName evidence="2">Pyruvate/ketoisovalerate oxidoreductase catalytic domain-containing protein</fullName>
    </recommendedName>
</protein>
<dbReference type="PANTHER" id="PTHR43366:SF1">
    <property type="entry name" value="PYRUVATE SYNTHASE SUBUNIT PORC"/>
    <property type="match status" value="1"/>
</dbReference>
<dbReference type="InterPro" id="IPR002869">
    <property type="entry name" value="Pyrv_flavodox_OxRed_cen"/>
</dbReference>
<name>X1T601_9ZZZZ</name>
<feature type="domain" description="Pyruvate/ketoisovalerate oxidoreductase catalytic" evidence="2">
    <location>
        <begin position="13"/>
        <end position="187"/>
    </location>
</feature>
<organism evidence="3">
    <name type="scientific">marine sediment metagenome</name>
    <dbReference type="NCBI Taxonomy" id="412755"/>
    <lineage>
        <taxon>unclassified sequences</taxon>
        <taxon>metagenomes</taxon>
        <taxon>ecological metagenomes</taxon>
    </lineage>
</organism>
<dbReference type="GO" id="GO:0016625">
    <property type="term" value="F:oxidoreductase activity, acting on the aldehyde or oxo group of donors, iron-sulfur protein as acceptor"/>
    <property type="evidence" value="ECO:0007669"/>
    <property type="project" value="InterPro"/>
</dbReference>
<evidence type="ECO:0000256" key="1">
    <source>
        <dbReference type="ARBA" id="ARBA00023002"/>
    </source>
</evidence>
<dbReference type="PANTHER" id="PTHR43366">
    <property type="entry name" value="PYRUVATE SYNTHASE SUBUNIT PORC"/>
    <property type="match status" value="1"/>
</dbReference>
<dbReference type="InterPro" id="IPR011894">
    <property type="entry name" value="PorC_KorC"/>
</dbReference>
<dbReference type="NCBIfam" id="TIGR02175">
    <property type="entry name" value="PorC_KorC"/>
    <property type="match status" value="1"/>
</dbReference>
<dbReference type="Pfam" id="PF01558">
    <property type="entry name" value="POR"/>
    <property type="match status" value="1"/>
</dbReference>
<evidence type="ECO:0000259" key="2">
    <source>
        <dbReference type="Pfam" id="PF01558"/>
    </source>
</evidence>
<dbReference type="InterPro" id="IPR051626">
    <property type="entry name" value="Oxidoreductase_gamma_subunit"/>
</dbReference>
<dbReference type="InterPro" id="IPR019752">
    <property type="entry name" value="Pyrv/ketoisovalerate_OxRed_cat"/>
</dbReference>
<accession>X1T601</accession>
<proteinExistence type="predicted"/>
<dbReference type="AlphaFoldDB" id="X1T601"/>
<comment type="caution">
    <text evidence="3">The sequence shown here is derived from an EMBL/GenBank/DDBJ whole genome shotgun (WGS) entry which is preliminary data.</text>
</comment>
<dbReference type="EMBL" id="BARW01006956">
    <property type="protein sequence ID" value="GAI82975.1"/>
    <property type="molecule type" value="Genomic_DNA"/>
</dbReference>
<gene>
    <name evidence="3" type="ORF">S12H4_14581</name>
</gene>
<dbReference type="SUPFAM" id="SSF53323">
    <property type="entry name" value="Pyruvate-ferredoxin oxidoreductase, PFOR, domain III"/>
    <property type="match status" value="1"/>
</dbReference>
<sequence length="193" mass="21254">MLELIKIILLGRGGMGIVTACEIIAEAAYLSGNFVDVQAYPSFGAERRGAPVQAYVKLSRTEKIYDRAQIENPNILIVFDDSVLTKEAALSLEKNGVFIVNSNKTPKDFINEYNFSNTITVVVADINYLALEENLTIDGNPVINTPILGLLSKALPDLHLENLKDVVLNKMGKKLGRINYSLIEKGFNIAKLL</sequence>
<dbReference type="Gene3D" id="3.40.920.10">
    <property type="entry name" value="Pyruvate-ferredoxin oxidoreductase, PFOR, domain III"/>
    <property type="match status" value="1"/>
</dbReference>
<reference evidence="3" key="1">
    <citation type="journal article" date="2014" name="Front. Microbiol.">
        <title>High frequency of phylogenetically diverse reductive dehalogenase-homologous genes in deep subseafloor sedimentary metagenomes.</title>
        <authorList>
            <person name="Kawai M."/>
            <person name="Futagami T."/>
            <person name="Toyoda A."/>
            <person name="Takaki Y."/>
            <person name="Nishi S."/>
            <person name="Hori S."/>
            <person name="Arai W."/>
            <person name="Tsubouchi T."/>
            <person name="Morono Y."/>
            <person name="Uchiyama I."/>
            <person name="Ito T."/>
            <person name="Fujiyama A."/>
            <person name="Inagaki F."/>
            <person name="Takami H."/>
        </authorList>
    </citation>
    <scope>NUCLEOTIDE SEQUENCE</scope>
    <source>
        <strain evidence="3">Expedition CK06-06</strain>
    </source>
</reference>
<evidence type="ECO:0000313" key="3">
    <source>
        <dbReference type="EMBL" id="GAI82975.1"/>
    </source>
</evidence>